<evidence type="ECO:0000259" key="8">
    <source>
        <dbReference type="Pfam" id="PF01243"/>
    </source>
</evidence>
<dbReference type="InterPro" id="IPR011576">
    <property type="entry name" value="Pyridox_Oxase_N"/>
</dbReference>
<dbReference type="Pfam" id="PF10590">
    <property type="entry name" value="PNP_phzG_C"/>
    <property type="match status" value="1"/>
</dbReference>
<dbReference type="SUPFAM" id="SSF50475">
    <property type="entry name" value="FMN-binding split barrel"/>
    <property type="match status" value="1"/>
</dbReference>
<dbReference type="GO" id="GO:0008615">
    <property type="term" value="P:pyridoxine biosynthetic process"/>
    <property type="evidence" value="ECO:0007669"/>
    <property type="project" value="InterPro"/>
</dbReference>
<name>A0A3G2S9R3_MALR7</name>
<gene>
    <name evidence="10" type="primary">pdxH</name>
    <name evidence="10" type="ORF">DNF11_1857</name>
</gene>
<dbReference type="PANTHER" id="PTHR10851:SF0">
    <property type="entry name" value="PYRIDOXINE-5'-PHOSPHATE OXIDASE"/>
    <property type="match status" value="1"/>
</dbReference>
<proteinExistence type="inferred from homology"/>
<reference evidence="10 11" key="1">
    <citation type="submission" date="2018-10" db="EMBL/GenBank/DDBJ databases">
        <title>Complete genome sequence of Malassezia restricta CBS 7877.</title>
        <authorList>
            <person name="Morand S.C."/>
            <person name="Bertignac M."/>
            <person name="Iltis A."/>
            <person name="Kolder I."/>
            <person name="Pirovano W."/>
            <person name="Jourdain R."/>
            <person name="Clavaud C."/>
        </authorList>
    </citation>
    <scope>NUCLEOTIDE SEQUENCE [LARGE SCALE GENOMIC DNA]</scope>
    <source>
        <strain evidence="10 11">CBS 7877</strain>
    </source>
</reference>
<dbReference type="InterPro" id="IPR012349">
    <property type="entry name" value="Split_barrel_FMN-bd"/>
</dbReference>
<keyword evidence="6" id="KW-0288">FMN</keyword>
<dbReference type="PANTHER" id="PTHR10851">
    <property type="entry name" value="PYRIDOXINE-5-PHOSPHATE OXIDASE"/>
    <property type="match status" value="1"/>
</dbReference>
<comment type="cofactor">
    <cofactor evidence="1">
        <name>FMN</name>
        <dbReference type="ChEBI" id="CHEBI:58210"/>
    </cofactor>
</comment>
<dbReference type="OrthoDB" id="303614at2759"/>
<evidence type="ECO:0000256" key="5">
    <source>
        <dbReference type="ARBA" id="ARBA00022630"/>
    </source>
</evidence>
<evidence type="ECO:0000313" key="11">
    <source>
        <dbReference type="Proteomes" id="UP000269793"/>
    </source>
</evidence>
<evidence type="ECO:0000256" key="1">
    <source>
        <dbReference type="ARBA" id="ARBA00001917"/>
    </source>
</evidence>
<keyword evidence="11" id="KW-1185">Reference proteome</keyword>
<evidence type="ECO:0000256" key="4">
    <source>
        <dbReference type="ARBA" id="ARBA00012801"/>
    </source>
</evidence>
<dbReference type="EMBL" id="CP033150">
    <property type="protein sequence ID" value="AYO42807.1"/>
    <property type="molecule type" value="Genomic_DNA"/>
</dbReference>
<dbReference type="GO" id="GO:0004733">
    <property type="term" value="F:pyridoxamine phosphate oxidase activity"/>
    <property type="evidence" value="ECO:0007669"/>
    <property type="project" value="UniProtKB-EC"/>
</dbReference>
<evidence type="ECO:0000256" key="7">
    <source>
        <dbReference type="ARBA" id="ARBA00023002"/>
    </source>
</evidence>
<dbReference type="Proteomes" id="UP000269793">
    <property type="component" value="Chromosome III"/>
</dbReference>
<feature type="domain" description="Pyridoxine 5'-phosphate oxidase dimerisation C-terminal" evidence="9">
    <location>
        <begin position="203"/>
        <end position="252"/>
    </location>
</feature>
<dbReference type="NCBIfam" id="TIGR00558">
    <property type="entry name" value="pdxH"/>
    <property type="match status" value="1"/>
</dbReference>
<dbReference type="STRING" id="425264.A0A3G2S9R3"/>
<dbReference type="NCBIfam" id="NF004231">
    <property type="entry name" value="PRK05679.1"/>
    <property type="match status" value="1"/>
</dbReference>
<evidence type="ECO:0000256" key="2">
    <source>
        <dbReference type="ARBA" id="ARBA00004738"/>
    </source>
</evidence>
<dbReference type="PROSITE" id="PS01064">
    <property type="entry name" value="PYRIDOX_OXIDASE"/>
    <property type="match status" value="1"/>
</dbReference>
<comment type="pathway">
    <text evidence="2">Cofactor metabolism; pyridoxal 5'-phosphate salvage; pyridoxal 5'-phosphate from pyridoxamine 5'-phosphate: step 1/1.</text>
</comment>
<dbReference type="InterPro" id="IPR000659">
    <property type="entry name" value="Pyridox_Oxase"/>
</dbReference>
<dbReference type="PIRSF" id="PIRSF000190">
    <property type="entry name" value="Pyd_amn-ph_oxd"/>
    <property type="match status" value="1"/>
</dbReference>
<evidence type="ECO:0000259" key="9">
    <source>
        <dbReference type="Pfam" id="PF10590"/>
    </source>
</evidence>
<dbReference type="VEuPathDB" id="FungiDB:DNF11_1857"/>
<dbReference type="UniPathway" id="UPA01068">
    <property type="reaction ID" value="UER00304"/>
</dbReference>
<dbReference type="Gene3D" id="2.30.110.10">
    <property type="entry name" value="Electron Transport, Fmn-binding Protein, Chain A"/>
    <property type="match status" value="1"/>
</dbReference>
<dbReference type="Pfam" id="PF01243">
    <property type="entry name" value="PNPOx_N"/>
    <property type="match status" value="1"/>
</dbReference>
<evidence type="ECO:0000256" key="3">
    <source>
        <dbReference type="ARBA" id="ARBA00005037"/>
    </source>
</evidence>
<dbReference type="GO" id="GO:0010181">
    <property type="term" value="F:FMN binding"/>
    <property type="evidence" value="ECO:0007669"/>
    <property type="project" value="InterPro"/>
</dbReference>
<dbReference type="InterPro" id="IPR019740">
    <property type="entry name" value="Pyridox_Oxase_CS"/>
</dbReference>
<dbReference type="AlphaFoldDB" id="A0A3G2S9R3"/>
<protein>
    <recommendedName>
        <fullName evidence="4">pyridoxal 5'-phosphate synthase</fullName>
        <ecNumber evidence="4">1.4.3.5</ecNumber>
    </recommendedName>
</protein>
<evidence type="ECO:0000256" key="6">
    <source>
        <dbReference type="ARBA" id="ARBA00022643"/>
    </source>
</evidence>
<dbReference type="HAMAP" id="MF_01629">
    <property type="entry name" value="PdxH"/>
    <property type="match status" value="1"/>
</dbReference>
<sequence>MSATSDSTRVTTHHQYVTNGMPESALLPTPMPLFHQWFRDAIDAGVPEPEAMTLSTTALPDAPSPAQASSTIDKAHWRVHAPRPSARTVLLKGADERGFYFYSNYASRKGDELAANPWCSLSFYWPPLHRAVRVLGRAERVSRSASQAYFDTRPLGSRIGAWASPQSQVLSSREALDACVAASERKLGMPASEDAHVPVPEHWGGYMVIPDEIEFWVGRTNRLHDRYRYSRDPNTTLPLSDASSWTIERLAP</sequence>
<dbReference type="InterPro" id="IPR019576">
    <property type="entry name" value="Pyridoxamine_oxidase_dimer_C"/>
</dbReference>
<feature type="domain" description="Pyridoxamine 5'-phosphate oxidase N-terminal" evidence="8">
    <location>
        <begin position="39"/>
        <end position="177"/>
    </location>
</feature>
<comment type="pathway">
    <text evidence="3">Cofactor metabolism; pyridoxal 5'-phosphate salvage; pyridoxal 5'-phosphate from pyridoxine 5'-phosphate: step 1/1.</text>
</comment>
<evidence type="ECO:0000313" key="10">
    <source>
        <dbReference type="EMBL" id="AYO42807.1"/>
    </source>
</evidence>
<organism evidence="10 11">
    <name type="scientific">Malassezia restricta (strain ATCC 96810 / NBRC 103918 / CBS 7877)</name>
    <name type="common">Seborrheic dermatitis infection agent</name>
    <dbReference type="NCBI Taxonomy" id="425264"/>
    <lineage>
        <taxon>Eukaryota</taxon>
        <taxon>Fungi</taxon>
        <taxon>Dikarya</taxon>
        <taxon>Basidiomycota</taxon>
        <taxon>Ustilaginomycotina</taxon>
        <taxon>Malasseziomycetes</taxon>
        <taxon>Malasseziales</taxon>
        <taxon>Malasseziaceae</taxon>
        <taxon>Malassezia</taxon>
    </lineage>
</organism>
<keyword evidence="7 10" id="KW-0560">Oxidoreductase</keyword>
<keyword evidence="5" id="KW-0285">Flavoprotein</keyword>
<accession>A0A3G2S9R3</accession>
<dbReference type="EC" id="1.4.3.5" evidence="4"/>